<evidence type="ECO:0000256" key="1">
    <source>
        <dbReference type="ARBA" id="ARBA00004651"/>
    </source>
</evidence>
<comment type="subcellular location">
    <subcellularLocation>
        <location evidence="1">Cell membrane</location>
        <topology evidence="1">Multi-pass membrane protein</topology>
    </subcellularLocation>
</comment>
<keyword evidence="2" id="KW-1003">Cell membrane</keyword>
<name>A0A6A4VDV2_AMPAM</name>
<feature type="transmembrane region" description="Helical" evidence="6">
    <location>
        <begin position="34"/>
        <end position="53"/>
    </location>
</feature>
<keyword evidence="5 6" id="KW-0472">Membrane</keyword>
<feature type="transmembrane region" description="Helical" evidence="6">
    <location>
        <begin position="104"/>
        <end position="123"/>
    </location>
</feature>
<dbReference type="GO" id="GO:0050909">
    <property type="term" value="P:sensory perception of taste"/>
    <property type="evidence" value="ECO:0007669"/>
    <property type="project" value="InterPro"/>
</dbReference>
<organism evidence="7 8">
    <name type="scientific">Amphibalanus amphitrite</name>
    <name type="common">Striped barnacle</name>
    <name type="synonym">Balanus amphitrite</name>
    <dbReference type="NCBI Taxonomy" id="1232801"/>
    <lineage>
        <taxon>Eukaryota</taxon>
        <taxon>Metazoa</taxon>
        <taxon>Ecdysozoa</taxon>
        <taxon>Arthropoda</taxon>
        <taxon>Crustacea</taxon>
        <taxon>Multicrustacea</taxon>
        <taxon>Cirripedia</taxon>
        <taxon>Thoracica</taxon>
        <taxon>Thoracicalcarea</taxon>
        <taxon>Balanomorpha</taxon>
        <taxon>Balanoidea</taxon>
        <taxon>Balanidae</taxon>
        <taxon>Amphibalaninae</taxon>
        <taxon>Amphibalanus</taxon>
    </lineage>
</organism>
<dbReference type="EMBL" id="VIIS01002099">
    <property type="protein sequence ID" value="KAF0288578.1"/>
    <property type="molecule type" value="Genomic_DNA"/>
</dbReference>
<dbReference type="Proteomes" id="UP000440578">
    <property type="component" value="Unassembled WGS sequence"/>
</dbReference>
<evidence type="ECO:0000256" key="5">
    <source>
        <dbReference type="ARBA" id="ARBA00023136"/>
    </source>
</evidence>
<evidence type="ECO:0000256" key="6">
    <source>
        <dbReference type="SAM" id="Phobius"/>
    </source>
</evidence>
<gene>
    <name evidence="7" type="ORF">FJT64_013024</name>
</gene>
<dbReference type="AlphaFoldDB" id="A0A6A4VDV2"/>
<keyword evidence="8" id="KW-1185">Reference proteome</keyword>
<dbReference type="GO" id="GO:0005886">
    <property type="term" value="C:plasma membrane"/>
    <property type="evidence" value="ECO:0007669"/>
    <property type="project" value="UniProtKB-SubCell"/>
</dbReference>
<dbReference type="Pfam" id="PF08395">
    <property type="entry name" value="7tm_7"/>
    <property type="match status" value="1"/>
</dbReference>
<keyword evidence="3 6" id="KW-0812">Transmembrane</keyword>
<evidence type="ECO:0000256" key="4">
    <source>
        <dbReference type="ARBA" id="ARBA00022989"/>
    </source>
</evidence>
<sequence length="145" mass="16186">MLYGIVALISGFLGILSMMKTGKGLDQISTVILRMWGAVMTVVVPCEAGQMLLDQVEQIRESLLELPPTDLATGQELGLFVEATRRDAERLGDISFYRLRRSTVLAITSAVITYIIVFIQFQMTEFETPCLPKTSWNETAVEPRL</sequence>
<reference evidence="7 8" key="1">
    <citation type="submission" date="2019-07" db="EMBL/GenBank/DDBJ databases">
        <title>Draft genome assembly of a fouling barnacle, Amphibalanus amphitrite (Darwin, 1854): The first reference genome for Thecostraca.</title>
        <authorList>
            <person name="Kim W."/>
        </authorList>
    </citation>
    <scope>NUCLEOTIDE SEQUENCE [LARGE SCALE GENOMIC DNA]</scope>
    <source>
        <strain evidence="7">SNU_AA5</strain>
        <tissue evidence="7">Soma without cirri and trophi</tissue>
    </source>
</reference>
<accession>A0A6A4VDV2</accession>
<evidence type="ECO:0000313" key="7">
    <source>
        <dbReference type="EMBL" id="KAF0288578.1"/>
    </source>
</evidence>
<evidence type="ECO:0000256" key="3">
    <source>
        <dbReference type="ARBA" id="ARBA00022692"/>
    </source>
</evidence>
<protein>
    <submittedName>
        <fullName evidence="7">Uncharacterized protein</fullName>
    </submittedName>
</protein>
<keyword evidence="4 6" id="KW-1133">Transmembrane helix</keyword>
<comment type="caution">
    <text evidence="7">The sequence shown here is derived from an EMBL/GenBank/DDBJ whole genome shotgun (WGS) entry which is preliminary data.</text>
</comment>
<proteinExistence type="predicted"/>
<evidence type="ECO:0000313" key="8">
    <source>
        <dbReference type="Proteomes" id="UP000440578"/>
    </source>
</evidence>
<dbReference type="InterPro" id="IPR013604">
    <property type="entry name" value="7TM_chemorcpt"/>
</dbReference>
<evidence type="ECO:0000256" key="2">
    <source>
        <dbReference type="ARBA" id="ARBA00022475"/>
    </source>
</evidence>